<evidence type="ECO:0000256" key="7">
    <source>
        <dbReference type="SAM" id="MobiDB-lite"/>
    </source>
</evidence>
<feature type="transmembrane region" description="Helical" evidence="8">
    <location>
        <begin position="264"/>
        <end position="284"/>
    </location>
</feature>
<evidence type="ECO:0000313" key="9">
    <source>
        <dbReference type="EMBL" id="VYT14288.1"/>
    </source>
</evidence>
<feature type="compositionally biased region" description="Acidic residues" evidence="7">
    <location>
        <begin position="369"/>
        <end position="378"/>
    </location>
</feature>
<dbReference type="Pfam" id="PF01790">
    <property type="entry name" value="LGT"/>
    <property type="match status" value="1"/>
</dbReference>
<dbReference type="EMBL" id="CACRST010000018">
    <property type="protein sequence ID" value="VYT14288.1"/>
    <property type="molecule type" value="Genomic_DNA"/>
</dbReference>
<keyword evidence="3 9" id="KW-0808">Transferase</keyword>
<feature type="region of interest" description="Disordered" evidence="7">
    <location>
        <begin position="326"/>
        <end position="400"/>
    </location>
</feature>
<protein>
    <submittedName>
        <fullName evidence="9">Prolipoprotein diacylglyceryl transferase</fullName>
        <ecNumber evidence="9">2.4.99.-</ecNumber>
    </submittedName>
</protein>
<keyword evidence="9" id="KW-0328">Glycosyltransferase</keyword>
<feature type="transmembrane region" description="Helical" evidence="8">
    <location>
        <begin position="34"/>
        <end position="55"/>
    </location>
</feature>
<evidence type="ECO:0000256" key="2">
    <source>
        <dbReference type="ARBA" id="ARBA00022475"/>
    </source>
</evidence>
<organism evidence="9">
    <name type="scientific">Blautia glucerasea</name>
    <dbReference type="NCBI Taxonomy" id="536633"/>
    <lineage>
        <taxon>Bacteria</taxon>
        <taxon>Bacillati</taxon>
        <taxon>Bacillota</taxon>
        <taxon>Clostridia</taxon>
        <taxon>Lachnospirales</taxon>
        <taxon>Lachnospiraceae</taxon>
        <taxon>Blautia</taxon>
    </lineage>
</organism>
<dbReference type="EC" id="2.4.99.-" evidence="9"/>
<feature type="transmembrane region" description="Helical" evidence="8">
    <location>
        <begin position="108"/>
        <end position="127"/>
    </location>
</feature>
<evidence type="ECO:0000256" key="4">
    <source>
        <dbReference type="ARBA" id="ARBA00022692"/>
    </source>
</evidence>
<feature type="transmembrane region" description="Helical" evidence="8">
    <location>
        <begin position="67"/>
        <end position="88"/>
    </location>
</feature>
<accession>A0A6N2U999</accession>
<keyword evidence="9" id="KW-0449">Lipoprotein</keyword>
<dbReference type="PANTHER" id="PTHR30589">
    <property type="entry name" value="PROLIPOPROTEIN DIACYLGLYCERYL TRANSFERASE"/>
    <property type="match status" value="1"/>
</dbReference>
<feature type="transmembrane region" description="Helical" evidence="8">
    <location>
        <begin position="234"/>
        <end position="252"/>
    </location>
</feature>
<keyword evidence="6 8" id="KW-0472">Membrane</keyword>
<dbReference type="GO" id="GO:0005886">
    <property type="term" value="C:plasma membrane"/>
    <property type="evidence" value="ECO:0007669"/>
    <property type="project" value="InterPro"/>
</dbReference>
<dbReference type="GO" id="GO:0042158">
    <property type="term" value="P:lipoprotein biosynthetic process"/>
    <property type="evidence" value="ECO:0007669"/>
    <property type="project" value="InterPro"/>
</dbReference>
<keyword evidence="2" id="KW-1003">Cell membrane</keyword>
<comment type="similarity">
    <text evidence="1">Belongs to the Lgt family.</text>
</comment>
<dbReference type="AlphaFoldDB" id="A0A6N2U999"/>
<dbReference type="InterPro" id="IPR001640">
    <property type="entry name" value="Lgt"/>
</dbReference>
<dbReference type="GO" id="GO:0008961">
    <property type="term" value="F:phosphatidylglycerol-prolipoprotein diacylglyceryl transferase activity"/>
    <property type="evidence" value="ECO:0007669"/>
    <property type="project" value="InterPro"/>
</dbReference>
<keyword evidence="4 8" id="KW-0812">Transmembrane</keyword>
<evidence type="ECO:0000256" key="8">
    <source>
        <dbReference type="SAM" id="Phobius"/>
    </source>
</evidence>
<feature type="transmembrane region" description="Helical" evidence="8">
    <location>
        <begin position="211"/>
        <end position="227"/>
    </location>
</feature>
<evidence type="ECO:0000256" key="1">
    <source>
        <dbReference type="ARBA" id="ARBA00007150"/>
    </source>
</evidence>
<evidence type="ECO:0000256" key="5">
    <source>
        <dbReference type="ARBA" id="ARBA00022989"/>
    </source>
</evidence>
<reference evidence="9" key="1">
    <citation type="submission" date="2019-11" db="EMBL/GenBank/DDBJ databases">
        <authorList>
            <person name="Feng L."/>
        </authorList>
    </citation>
    <scope>NUCLEOTIDE SEQUENCE</scope>
    <source>
        <strain evidence="9">BgluceraseaLFYP119</strain>
    </source>
</reference>
<dbReference type="RefSeq" id="WP_156354441.1">
    <property type="nucleotide sequence ID" value="NZ_CACRST010000018.1"/>
</dbReference>
<gene>
    <name evidence="9" type="primary">lgt_1</name>
    <name evidence="9" type="ORF">BGLFYP119_01977</name>
</gene>
<keyword evidence="5 8" id="KW-1133">Transmembrane helix</keyword>
<sequence>MNRIYITDTSIHFPNLNIDFDFVPQSVSVRGFEISIFGLLVIVGMLLGLGVMIAISKARDENPNLCLETVFFSLVGGVLGARLLYVGLHWSEFAGESAKKIMDFRTGGMYFYGGIAGAVLLGALFCRIRKISFGKMADITSMGFLTVQIIAVWGNFFNREAFGEYTDSLFAMLIPKDVLDASVVTELMSAHVINDGEISCIQVHPLFLYKSLWYLLLFFILLFYTWKKKFDGEIFLRYLAGCFLGGAGIEWLRPRRFVIPGTEVPALLPVYILLFVAFITTAAVRRSLSKKREVYKIRREEERKRAALLHEDVHSFENVTEEIMGTASEAANEKSEENEVSEDAEENQEPEEETAAGYAAEKKDHPEETEAEDSEVSQETERNDQQQNGSAGKSENKQEA</sequence>
<evidence type="ECO:0000256" key="3">
    <source>
        <dbReference type="ARBA" id="ARBA00022679"/>
    </source>
</evidence>
<dbReference type="PANTHER" id="PTHR30589:SF0">
    <property type="entry name" value="PHOSPHATIDYLGLYCEROL--PROLIPOPROTEIN DIACYLGLYCERYL TRANSFERASE"/>
    <property type="match status" value="1"/>
</dbReference>
<feature type="transmembrane region" description="Helical" evidence="8">
    <location>
        <begin position="139"/>
        <end position="157"/>
    </location>
</feature>
<feature type="compositionally biased region" description="Acidic residues" evidence="7">
    <location>
        <begin position="338"/>
        <end position="354"/>
    </location>
</feature>
<proteinExistence type="inferred from homology"/>
<evidence type="ECO:0000256" key="6">
    <source>
        <dbReference type="ARBA" id="ARBA00023136"/>
    </source>
</evidence>
<name>A0A6N2U999_9FIRM</name>